<keyword evidence="4 8" id="KW-0863">Zinc-finger</keyword>
<feature type="domain" description="C2H2-type" evidence="10">
    <location>
        <begin position="276"/>
        <end position="303"/>
    </location>
</feature>
<dbReference type="GO" id="GO:0000977">
    <property type="term" value="F:RNA polymerase II transcription regulatory region sequence-specific DNA binding"/>
    <property type="evidence" value="ECO:0007669"/>
    <property type="project" value="TreeGrafter"/>
</dbReference>
<dbReference type="OrthoDB" id="9439903at2759"/>
<feature type="domain" description="C2H2-type" evidence="10">
    <location>
        <begin position="520"/>
        <end position="547"/>
    </location>
</feature>
<evidence type="ECO:0000256" key="7">
    <source>
        <dbReference type="ARBA" id="ARBA00023242"/>
    </source>
</evidence>
<comment type="caution">
    <text evidence="12">The sequence shown here is derived from an EMBL/GenBank/DDBJ whole genome shotgun (WGS) entry which is preliminary data.</text>
</comment>
<dbReference type="SUPFAM" id="SSF57716">
    <property type="entry name" value="Glucocorticoid receptor-like (DNA-binding domain)"/>
    <property type="match status" value="1"/>
</dbReference>
<dbReference type="PROSITE" id="PS50157">
    <property type="entry name" value="ZINC_FINGER_C2H2_2"/>
    <property type="match status" value="10"/>
</dbReference>
<keyword evidence="2 9" id="KW-0479">Metal-binding</keyword>
<dbReference type="FunFam" id="3.30.160.60:FF:000512">
    <property type="entry name" value="zinc finger protein 197 isoform X1"/>
    <property type="match status" value="2"/>
</dbReference>
<accession>A0A834HXG4</accession>
<feature type="domain" description="C2H2-type" evidence="10">
    <location>
        <begin position="492"/>
        <end position="519"/>
    </location>
</feature>
<dbReference type="InterPro" id="IPR012934">
    <property type="entry name" value="Znf_AD"/>
</dbReference>
<organism evidence="12 13">
    <name type="scientific">Rhynchophorus ferrugineus</name>
    <name type="common">Red palm weevil</name>
    <name type="synonym">Curculio ferrugineus</name>
    <dbReference type="NCBI Taxonomy" id="354439"/>
    <lineage>
        <taxon>Eukaryota</taxon>
        <taxon>Metazoa</taxon>
        <taxon>Ecdysozoa</taxon>
        <taxon>Arthropoda</taxon>
        <taxon>Hexapoda</taxon>
        <taxon>Insecta</taxon>
        <taxon>Pterygota</taxon>
        <taxon>Neoptera</taxon>
        <taxon>Endopterygota</taxon>
        <taxon>Coleoptera</taxon>
        <taxon>Polyphaga</taxon>
        <taxon>Cucujiformia</taxon>
        <taxon>Curculionidae</taxon>
        <taxon>Dryophthorinae</taxon>
        <taxon>Rhynchophorus</taxon>
    </lineage>
</organism>
<dbReference type="PANTHER" id="PTHR24381">
    <property type="entry name" value="ZINC FINGER PROTEIN"/>
    <property type="match status" value="1"/>
</dbReference>
<dbReference type="InterPro" id="IPR036236">
    <property type="entry name" value="Znf_C2H2_sf"/>
</dbReference>
<evidence type="ECO:0000256" key="8">
    <source>
        <dbReference type="PROSITE-ProRule" id="PRU00042"/>
    </source>
</evidence>
<evidence type="ECO:0000256" key="5">
    <source>
        <dbReference type="ARBA" id="ARBA00022833"/>
    </source>
</evidence>
<evidence type="ECO:0000256" key="9">
    <source>
        <dbReference type="PROSITE-ProRule" id="PRU01263"/>
    </source>
</evidence>
<protein>
    <submittedName>
        <fullName evidence="12">Uncharacterized protein</fullName>
    </submittedName>
</protein>
<dbReference type="SUPFAM" id="SSF57667">
    <property type="entry name" value="beta-beta-alpha zinc fingers"/>
    <property type="match status" value="5"/>
</dbReference>
<evidence type="ECO:0000313" key="13">
    <source>
        <dbReference type="Proteomes" id="UP000625711"/>
    </source>
</evidence>
<feature type="binding site" evidence="9">
    <location>
        <position position="62"/>
    </location>
    <ligand>
        <name>Zn(2+)</name>
        <dbReference type="ChEBI" id="CHEBI:29105"/>
    </ligand>
</feature>
<evidence type="ECO:0000256" key="2">
    <source>
        <dbReference type="ARBA" id="ARBA00022723"/>
    </source>
</evidence>
<feature type="domain" description="ZAD" evidence="11">
    <location>
        <begin position="9"/>
        <end position="89"/>
    </location>
</feature>
<keyword evidence="6" id="KW-0238">DNA-binding</keyword>
<gene>
    <name evidence="12" type="ORF">GWI33_017830</name>
</gene>
<dbReference type="GO" id="GO:0000981">
    <property type="term" value="F:DNA-binding transcription factor activity, RNA polymerase II-specific"/>
    <property type="evidence" value="ECO:0007669"/>
    <property type="project" value="TreeGrafter"/>
</dbReference>
<feature type="domain" description="C2H2-type" evidence="10">
    <location>
        <begin position="548"/>
        <end position="575"/>
    </location>
</feature>
<comment type="subcellular location">
    <subcellularLocation>
        <location evidence="1">Nucleus</location>
    </subcellularLocation>
</comment>
<dbReference type="Proteomes" id="UP000625711">
    <property type="component" value="Unassembled WGS sequence"/>
</dbReference>
<name>A0A834HXG4_RHYFE</name>
<sequence length="634" mass="72932">MDDWSYKQIICRVCLSDTGQFQTIFTSVELKDSQDKMHLSEMICSFSNVQMTLGDGLPEQICVNCAEETIKMYTFKNRCEDSDKFLRKRLLMFTGDNNFSKVNPENTEDSKTFHDTDVEKDILDSLDKDFDFDYATNLSDSDDFKNEYTETVVPQKTKEYECDICFKRFTREDLLLRHKIAHAMKMEEFKDAEDSDSEEPNEIEESKIDDISYQGPDCAVLNDEEHPTYLSCGLCKKDFVKFEEFDKHFDEHLRTCKDTSKMSDTVVINNDCSTLFLCSLCSNMFVSIDKFEKHLEEHVVVKTENNKTTYTCKTCSKVVEHMDAFKVHLKDEHDRVKCSCIVPKYSKERLFKNHLKYHKEKSNKDEINNKSGYLCSHCKKTFLSKTELGAHYASIAINKKMSSKKKPHVCEICLKAFNQISNLKDHLRTHNGEKPFLCPTCGKGFNQLGNLRQHQVRHSGVKSHVCTTCGSGFASKGELDAHTRKHTGARPFVCDTCGNGFTTSSSLTKHKRIHSGEKPYECDYCGMKFSRSGILSRHRRIHTGEKPYVCKYCNKAFTQSNDLNSHLRIHTGEKPYICDECGQPFRQSSALRSHKKTHSGHNGVKTNSGAFPQVLVKEEEKIFVEEQDQIFIIP</sequence>
<keyword evidence="7" id="KW-0539">Nucleus</keyword>
<evidence type="ECO:0000256" key="1">
    <source>
        <dbReference type="ARBA" id="ARBA00004123"/>
    </source>
</evidence>
<dbReference type="GO" id="GO:0005634">
    <property type="term" value="C:nucleus"/>
    <property type="evidence" value="ECO:0007669"/>
    <property type="project" value="UniProtKB-SubCell"/>
</dbReference>
<evidence type="ECO:0000259" key="10">
    <source>
        <dbReference type="PROSITE" id="PS50157"/>
    </source>
</evidence>
<proteinExistence type="predicted"/>
<dbReference type="PROSITE" id="PS51915">
    <property type="entry name" value="ZAD"/>
    <property type="match status" value="1"/>
</dbReference>
<dbReference type="GO" id="GO:0008270">
    <property type="term" value="F:zinc ion binding"/>
    <property type="evidence" value="ECO:0007669"/>
    <property type="project" value="UniProtKB-UniRule"/>
</dbReference>
<feature type="binding site" evidence="9">
    <location>
        <position position="11"/>
    </location>
    <ligand>
        <name>Zn(2+)</name>
        <dbReference type="ChEBI" id="CHEBI:29105"/>
    </ligand>
</feature>
<reference evidence="12" key="1">
    <citation type="submission" date="2020-08" db="EMBL/GenBank/DDBJ databases">
        <title>Genome sequencing and assembly of the red palm weevil Rhynchophorus ferrugineus.</title>
        <authorList>
            <person name="Dias G.B."/>
            <person name="Bergman C.M."/>
            <person name="Manee M."/>
        </authorList>
    </citation>
    <scope>NUCLEOTIDE SEQUENCE</scope>
    <source>
        <strain evidence="12">AA-2017</strain>
        <tissue evidence="12">Whole larva</tissue>
    </source>
</reference>
<evidence type="ECO:0000256" key="6">
    <source>
        <dbReference type="ARBA" id="ARBA00023125"/>
    </source>
</evidence>
<dbReference type="SMART" id="SM00868">
    <property type="entry name" value="zf-AD"/>
    <property type="match status" value="2"/>
</dbReference>
<evidence type="ECO:0000256" key="3">
    <source>
        <dbReference type="ARBA" id="ARBA00022737"/>
    </source>
</evidence>
<feature type="binding site" evidence="9">
    <location>
        <position position="65"/>
    </location>
    <ligand>
        <name>Zn(2+)</name>
        <dbReference type="ChEBI" id="CHEBI:29105"/>
    </ligand>
</feature>
<dbReference type="Gene3D" id="3.40.1800.20">
    <property type="match status" value="1"/>
</dbReference>
<keyword evidence="5 9" id="KW-0862">Zinc</keyword>
<evidence type="ECO:0000256" key="4">
    <source>
        <dbReference type="ARBA" id="ARBA00022771"/>
    </source>
</evidence>
<dbReference type="Pfam" id="PF07776">
    <property type="entry name" value="zf-AD"/>
    <property type="match status" value="1"/>
</dbReference>
<evidence type="ECO:0000259" key="11">
    <source>
        <dbReference type="PROSITE" id="PS51915"/>
    </source>
</evidence>
<evidence type="ECO:0000313" key="12">
    <source>
        <dbReference type="EMBL" id="KAF7269073.1"/>
    </source>
</evidence>
<dbReference type="PANTHER" id="PTHR24381:SF390">
    <property type="entry name" value="ZINC FINGER PROTEIN 37 HOMOLOG"/>
    <property type="match status" value="1"/>
</dbReference>
<dbReference type="FunFam" id="3.30.160.60:FF:002169">
    <property type="entry name" value="Zgc:174573"/>
    <property type="match status" value="1"/>
</dbReference>
<feature type="domain" description="C2H2-type" evidence="10">
    <location>
        <begin position="408"/>
        <end position="435"/>
    </location>
</feature>
<feature type="domain" description="C2H2-type" evidence="10">
    <location>
        <begin position="373"/>
        <end position="407"/>
    </location>
</feature>
<keyword evidence="13" id="KW-1185">Reference proteome</keyword>
<feature type="binding site" evidence="9">
    <location>
        <position position="14"/>
    </location>
    <ligand>
        <name>Zn(2+)</name>
        <dbReference type="ChEBI" id="CHEBI:29105"/>
    </ligand>
</feature>
<feature type="domain" description="C2H2-type" evidence="10">
    <location>
        <begin position="464"/>
        <end position="491"/>
    </location>
</feature>
<feature type="domain" description="C2H2-type" evidence="10">
    <location>
        <begin position="576"/>
        <end position="603"/>
    </location>
</feature>
<dbReference type="FunFam" id="3.30.160.60:FF:000303">
    <property type="entry name" value="Zinc finger protein 41"/>
    <property type="match status" value="1"/>
</dbReference>
<dbReference type="Gene3D" id="3.30.160.60">
    <property type="entry name" value="Classic Zinc Finger"/>
    <property type="match status" value="9"/>
</dbReference>
<dbReference type="Pfam" id="PF00096">
    <property type="entry name" value="zf-C2H2"/>
    <property type="match status" value="7"/>
</dbReference>
<dbReference type="FunFam" id="3.30.160.60:FF:002343">
    <property type="entry name" value="Zinc finger protein 33A"/>
    <property type="match status" value="1"/>
</dbReference>
<dbReference type="AlphaFoldDB" id="A0A834HXG4"/>
<dbReference type="InterPro" id="IPR013087">
    <property type="entry name" value="Znf_C2H2_type"/>
</dbReference>
<feature type="domain" description="C2H2-type" evidence="10">
    <location>
        <begin position="160"/>
        <end position="187"/>
    </location>
</feature>
<dbReference type="SMART" id="SM00355">
    <property type="entry name" value="ZnF_C2H2"/>
    <property type="match status" value="12"/>
</dbReference>
<feature type="domain" description="C2H2-type" evidence="10">
    <location>
        <begin position="436"/>
        <end position="463"/>
    </location>
</feature>
<dbReference type="PROSITE" id="PS00028">
    <property type="entry name" value="ZINC_FINGER_C2H2_1"/>
    <property type="match status" value="11"/>
</dbReference>
<keyword evidence="3" id="KW-0677">Repeat</keyword>
<dbReference type="FunFam" id="3.30.160.60:FF:000557">
    <property type="entry name" value="zinc finger and SCAN domain-containing protein 29"/>
    <property type="match status" value="1"/>
</dbReference>
<dbReference type="EMBL" id="JAACXV010014261">
    <property type="protein sequence ID" value="KAF7269073.1"/>
    <property type="molecule type" value="Genomic_DNA"/>
</dbReference>